<proteinExistence type="predicted"/>
<dbReference type="EMBL" id="BAABME010001464">
    <property type="protein sequence ID" value="GAA0149775.1"/>
    <property type="molecule type" value="Genomic_DNA"/>
</dbReference>
<evidence type="ECO:0000313" key="1">
    <source>
        <dbReference type="EMBL" id="GAA0149775.1"/>
    </source>
</evidence>
<comment type="caution">
    <text evidence="1">The sequence shown here is derived from an EMBL/GenBank/DDBJ whole genome shotgun (WGS) entry which is preliminary data.</text>
</comment>
<gene>
    <name evidence="1" type="ORF">LIER_08872</name>
</gene>
<organism evidence="1 2">
    <name type="scientific">Lithospermum erythrorhizon</name>
    <name type="common">Purple gromwell</name>
    <name type="synonym">Lithospermum officinale var. erythrorhizon</name>
    <dbReference type="NCBI Taxonomy" id="34254"/>
    <lineage>
        <taxon>Eukaryota</taxon>
        <taxon>Viridiplantae</taxon>
        <taxon>Streptophyta</taxon>
        <taxon>Embryophyta</taxon>
        <taxon>Tracheophyta</taxon>
        <taxon>Spermatophyta</taxon>
        <taxon>Magnoliopsida</taxon>
        <taxon>eudicotyledons</taxon>
        <taxon>Gunneridae</taxon>
        <taxon>Pentapetalae</taxon>
        <taxon>asterids</taxon>
        <taxon>lamiids</taxon>
        <taxon>Boraginales</taxon>
        <taxon>Boraginaceae</taxon>
        <taxon>Boraginoideae</taxon>
        <taxon>Lithospermeae</taxon>
        <taxon>Lithospermum</taxon>
    </lineage>
</organism>
<protein>
    <submittedName>
        <fullName evidence="1">Dehydrogenase</fullName>
    </submittedName>
</protein>
<sequence>MAMKRAAVTAIRAFATPSRHFHSGIGSKKIVGVFYNGNEYAAKNPNFVGCVENALGIREWLESQGHQYIVTADKEGPRCGKRYCNLCCSKLVILHININMS</sequence>
<dbReference type="Gene3D" id="3.40.50.720">
    <property type="entry name" value="NAD(P)-binding Rossmann-like Domain"/>
    <property type="match status" value="1"/>
</dbReference>
<dbReference type="AlphaFoldDB" id="A0AAV3PEI7"/>
<evidence type="ECO:0000313" key="2">
    <source>
        <dbReference type="Proteomes" id="UP001454036"/>
    </source>
</evidence>
<dbReference type="Proteomes" id="UP001454036">
    <property type="component" value="Unassembled WGS sequence"/>
</dbReference>
<reference evidence="1 2" key="1">
    <citation type="submission" date="2024-01" db="EMBL/GenBank/DDBJ databases">
        <title>The complete chloroplast genome sequence of Lithospermum erythrorhizon: insights into the phylogenetic relationship among Boraginaceae species and the maternal lineages of purple gromwells.</title>
        <authorList>
            <person name="Okada T."/>
            <person name="Watanabe K."/>
        </authorList>
    </citation>
    <scope>NUCLEOTIDE SEQUENCE [LARGE SCALE GENOMIC DNA]</scope>
</reference>
<accession>A0AAV3PEI7</accession>
<keyword evidence="2" id="KW-1185">Reference proteome</keyword>
<dbReference type="SUPFAM" id="SSF52283">
    <property type="entry name" value="Formate/glycerate dehydrogenase catalytic domain-like"/>
    <property type="match status" value="1"/>
</dbReference>
<name>A0AAV3PEI7_LITER</name>